<protein>
    <submittedName>
        <fullName evidence="2">Uncharacterized protein</fullName>
    </submittedName>
</protein>
<keyword evidence="3" id="KW-1185">Reference proteome</keyword>
<feature type="compositionally biased region" description="Polar residues" evidence="1">
    <location>
        <begin position="70"/>
        <end position="79"/>
    </location>
</feature>
<dbReference type="Proteomes" id="UP001281410">
    <property type="component" value="Unassembled WGS sequence"/>
</dbReference>
<evidence type="ECO:0000313" key="2">
    <source>
        <dbReference type="EMBL" id="KAK3219453.1"/>
    </source>
</evidence>
<name>A0AAE0AKF1_9ROSI</name>
<dbReference type="EMBL" id="JANJYJ010000004">
    <property type="protein sequence ID" value="KAK3219453.1"/>
    <property type="molecule type" value="Genomic_DNA"/>
</dbReference>
<gene>
    <name evidence="2" type="ORF">Dsin_013423</name>
</gene>
<organism evidence="2 3">
    <name type="scientific">Dipteronia sinensis</name>
    <dbReference type="NCBI Taxonomy" id="43782"/>
    <lineage>
        <taxon>Eukaryota</taxon>
        <taxon>Viridiplantae</taxon>
        <taxon>Streptophyta</taxon>
        <taxon>Embryophyta</taxon>
        <taxon>Tracheophyta</taxon>
        <taxon>Spermatophyta</taxon>
        <taxon>Magnoliopsida</taxon>
        <taxon>eudicotyledons</taxon>
        <taxon>Gunneridae</taxon>
        <taxon>Pentapetalae</taxon>
        <taxon>rosids</taxon>
        <taxon>malvids</taxon>
        <taxon>Sapindales</taxon>
        <taxon>Sapindaceae</taxon>
        <taxon>Hippocastanoideae</taxon>
        <taxon>Acereae</taxon>
        <taxon>Dipteronia</taxon>
    </lineage>
</organism>
<proteinExistence type="predicted"/>
<evidence type="ECO:0000256" key="1">
    <source>
        <dbReference type="SAM" id="MobiDB-lite"/>
    </source>
</evidence>
<feature type="region of interest" description="Disordered" evidence="1">
    <location>
        <begin position="19"/>
        <end position="79"/>
    </location>
</feature>
<evidence type="ECO:0000313" key="3">
    <source>
        <dbReference type="Proteomes" id="UP001281410"/>
    </source>
</evidence>
<feature type="compositionally biased region" description="Basic residues" evidence="1">
    <location>
        <begin position="53"/>
        <end position="63"/>
    </location>
</feature>
<dbReference type="AlphaFoldDB" id="A0AAE0AKF1"/>
<comment type="caution">
    <text evidence="2">The sequence shown here is derived from an EMBL/GenBank/DDBJ whole genome shotgun (WGS) entry which is preliminary data.</text>
</comment>
<sequence length="79" mass="8670">MADPKCKRRLNLVRRAKEARQGLLSAHTVRCPGITKGHARKKKSTKAADANSTRKKKTNKQHPRPGGGSNNLSQSQPQS</sequence>
<accession>A0AAE0AKF1</accession>
<reference evidence="2" key="1">
    <citation type="journal article" date="2023" name="Plant J.">
        <title>Genome sequences and population genomics provide insights into the demographic history, inbreeding, and mutation load of two 'living fossil' tree species of Dipteronia.</title>
        <authorList>
            <person name="Feng Y."/>
            <person name="Comes H.P."/>
            <person name="Chen J."/>
            <person name="Zhu S."/>
            <person name="Lu R."/>
            <person name="Zhang X."/>
            <person name="Li P."/>
            <person name="Qiu J."/>
            <person name="Olsen K.M."/>
            <person name="Qiu Y."/>
        </authorList>
    </citation>
    <scope>NUCLEOTIDE SEQUENCE</scope>
    <source>
        <strain evidence="2">NBL</strain>
    </source>
</reference>